<sequence length="193" mass="21551">MMSTDGNGSICHRPNPAACQALVLMFLLKLHMLSALTEPRLRSLYPRFHSAMMAHPCRIAYQRQTTSLWFLAHPPRMSGDGNLSRCSYGSTARFRTSQSSQELPHQADQALSDRNFVGNPGPAVCFLEDHLQILARLVALRRSYALDVTSAMLNVVSAGYELPSRTRRSAGSCLRAHLPRLRDVLQEPTKWSS</sequence>
<dbReference type="Proteomes" id="UP000182658">
    <property type="component" value="Unassembled WGS sequence"/>
</dbReference>
<keyword evidence="1" id="KW-0732">Signal</keyword>
<gene>
    <name evidence="2" type="ORF">CONLIGDRAFT_369339</name>
</gene>
<name>A0A1J7JKP8_9PEZI</name>
<dbReference type="EMBL" id="KV875098">
    <property type="protein sequence ID" value="OIW28234.1"/>
    <property type="molecule type" value="Genomic_DNA"/>
</dbReference>
<dbReference type="AlphaFoldDB" id="A0A1J7JKP8"/>
<organism evidence="2 3">
    <name type="scientific">Coniochaeta ligniaria NRRL 30616</name>
    <dbReference type="NCBI Taxonomy" id="1408157"/>
    <lineage>
        <taxon>Eukaryota</taxon>
        <taxon>Fungi</taxon>
        <taxon>Dikarya</taxon>
        <taxon>Ascomycota</taxon>
        <taxon>Pezizomycotina</taxon>
        <taxon>Sordariomycetes</taxon>
        <taxon>Sordariomycetidae</taxon>
        <taxon>Coniochaetales</taxon>
        <taxon>Coniochaetaceae</taxon>
        <taxon>Coniochaeta</taxon>
    </lineage>
</organism>
<evidence type="ECO:0000256" key="1">
    <source>
        <dbReference type="SAM" id="SignalP"/>
    </source>
</evidence>
<dbReference type="InParanoid" id="A0A1J7JKP8"/>
<reference evidence="2 3" key="1">
    <citation type="submission" date="2016-10" db="EMBL/GenBank/DDBJ databases">
        <title>Draft genome sequence of Coniochaeta ligniaria NRRL30616, a lignocellulolytic fungus for bioabatement of inhibitors in plant biomass hydrolysates.</title>
        <authorList>
            <consortium name="DOE Joint Genome Institute"/>
            <person name="Jimenez D.J."/>
            <person name="Hector R.E."/>
            <person name="Riley R."/>
            <person name="Sun H."/>
            <person name="Grigoriev I.V."/>
            <person name="Van Elsas J.D."/>
            <person name="Nichols N.N."/>
        </authorList>
    </citation>
    <scope>NUCLEOTIDE SEQUENCE [LARGE SCALE GENOMIC DNA]</scope>
    <source>
        <strain evidence="2 3">NRRL 30616</strain>
    </source>
</reference>
<keyword evidence="3" id="KW-1185">Reference proteome</keyword>
<evidence type="ECO:0000313" key="3">
    <source>
        <dbReference type="Proteomes" id="UP000182658"/>
    </source>
</evidence>
<feature type="chain" id="PRO_5012295144" evidence="1">
    <location>
        <begin position="36"/>
        <end position="193"/>
    </location>
</feature>
<protein>
    <submittedName>
        <fullName evidence="2">Uncharacterized protein</fullName>
    </submittedName>
</protein>
<proteinExistence type="predicted"/>
<evidence type="ECO:0000313" key="2">
    <source>
        <dbReference type="EMBL" id="OIW28234.1"/>
    </source>
</evidence>
<accession>A0A1J7JKP8</accession>
<feature type="signal peptide" evidence="1">
    <location>
        <begin position="1"/>
        <end position="35"/>
    </location>
</feature>